<protein>
    <submittedName>
        <fullName evidence="1">Uncharacterized protein</fullName>
    </submittedName>
</protein>
<evidence type="ECO:0000313" key="1">
    <source>
        <dbReference type="EMBL" id="GFH25135.1"/>
    </source>
</evidence>
<comment type="caution">
    <text evidence="1">The sequence shown here is derived from an EMBL/GenBank/DDBJ whole genome shotgun (WGS) entry which is preliminary data.</text>
</comment>
<accession>A0A699ZT79</accession>
<keyword evidence="2" id="KW-1185">Reference proteome</keyword>
<dbReference type="Proteomes" id="UP000485058">
    <property type="component" value="Unassembled WGS sequence"/>
</dbReference>
<sequence>MPDAQKLA</sequence>
<proteinExistence type="predicted"/>
<name>A0A699ZT79_HAELA</name>
<reference evidence="1 2" key="1">
    <citation type="submission" date="2020-02" db="EMBL/GenBank/DDBJ databases">
        <title>Draft genome sequence of Haematococcus lacustris strain NIES-144.</title>
        <authorList>
            <person name="Morimoto D."/>
            <person name="Nakagawa S."/>
            <person name="Yoshida T."/>
            <person name="Sawayama S."/>
        </authorList>
    </citation>
    <scope>NUCLEOTIDE SEQUENCE [LARGE SCALE GENOMIC DNA]</scope>
    <source>
        <strain evidence="1 2">NIES-144</strain>
    </source>
</reference>
<organism evidence="1 2">
    <name type="scientific">Haematococcus lacustris</name>
    <name type="common">Green alga</name>
    <name type="synonym">Haematococcus pluvialis</name>
    <dbReference type="NCBI Taxonomy" id="44745"/>
    <lineage>
        <taxon>Eukaryota</taxon>
        <taxon>Viridiplantae</taxon>
        <taxon>Chlorophyta</taxon>
        <taxon>core chlorophytes</taxon>
        <taxon>Chlorophyceae</taxon>
        <taxon>CS clade</taxon>
        <taxon>Chlamydomonadales</taxon>
        <taxon>Haematococcaceae</taxon>
        <taxon>Haematococcus</taxon>
    </lineage>
</organism>
<gene>
    <name evidence="1" type="ORF">HaLaN_23049</name>
</gene>
<dbReference type="EMBL" id="BLLF01002729">
    <property type="protein sequence ID" value="GFH25135.1"/>
    <property type="molecule type" value="Genomic_DNA"/>
</dbReference>
<evidence type="ECO:0000313" key="2">
    <source>
        <dbReference type="Proteomes" id="UP000485058"/>
    </source>
</evidence>